<dbReference type="GO" id="GO:0140664">
    <property type="term" value="F:ATP-dependent DNA damage sensor activity"/>
    <property type="evidence" value="ECO:0007669"/>
    <property type="project" value="InterPro"/>
</dbReference>
<keyword evidence="13" id="KW-1185">Reference proteome</keyword>
<evidence type="ECO:0000256" key="5">
    <source>
        <dbReference type="ARBA" id="ARBA00023125"/>
    </source>
</evidence>
<keyword evidence="4 7" id="KW-0067">ATP-binding</keyword>
<dbReference type="GO" id="GO:1905334">
    <property type="term" value="F:Swi5-Sfr1 complex binding"/>
    <property type="evidence" value="ECO:0007669"/>
    <property type="project" value="EnsemblFungi"/>
</dbReference>
<dbReference type="GO" id="GO:0042802">
    <property type="term" value="F:identical protein binding"/>
    <property type="evidence" value="ECO:0007669"/>
    <property type="project" value="EnsemblFungi"/>
</dbReference>
<dbReference type="STRING" id="988480.A0A075AT61"/>
<dbReference type="GO" id="GO:0036298">
    <property type="term" value="P:recombinational interstrand cross-link repair"/>
    <property type="evidence" value="ECO:0007669"/>
    <property type="project" value="EnsemblFungi"/>
</dbReference>
<dbReference type="PIRSF" id="PIRSF005856">
    <property type="entry name" value="Rad51"/>
    <property type="match status" value="1"/>
</dbReference>
<reference evidence="12 13" key="1">
    <citation type="journal article" date="2013" name="Curr. Biol.">
        <title>Shared signatures of parasitism and phylogenomics unite Cryptomycota and microsporidia.</title>
        <authorList>
            <person name="James T.Y."/>
            <person name="Pelin A."/>
            <person name="Bonen L."/>
            <person name="Ahrendt S."/>
            <person name="Sain D."/>
            <person name="Corradi N."/>
            <person name="Stajich J.E."/>
        </authorList>
    </citation>
    <scope>NUCLEOTIDE SEQUENCE [LARGE SCALE GENOMIC DNA]</scope>
    <source>
        <strain evidence="12 13">CSF55</strain>
    </source>
</reference>
<dbReference type="SUPFAM" id="SSF52540">
    <property type="entry name" value="P-loop containing nucleoside triphosphate hydrolases"/>
    <property type="match status" value="1"/>
</dbReference>
<evidence type="ECO:0000256" key="9">
    <source>
        <dbReference type="SAM" id="MobiDB-lite"/>
    </source>
</evidence>
<dbReference type="GO" id="GO:1990918">
    <property type="term" value="P:double-strand break repair involved in meiotic recombination"/>
    <property type="evidence" value="ECO:0007669"/>
    <property type="project" value="EnsemblFungi"/>
</dbReference>
<keyword evidence="8" id="KW-0234">DNA repair</keyword>
<dbReference type="GO" id="GO:0003690">
    <property type="term" value="F:double-stranded DNA binding"/>
    <property type="evidence" value="ECO:0007669"/>
    <property type="project" value="EnsemblFungi"/>
</dbReference>
<organism evidence="12 13">
    <name type="scientific">Rozella allomycis (strain CSF55)</name>
    <dbReference type="NCBI Taxonomy" id="988480"/>
    <lineage>
        <taxon>Eukaryota</taxon>
        <taxon>Fungi</taxon>
        <taxon>Fungi incertae sedis</taxon>
        <taxon>Cryptomycota</taxon>
        <taxon>Cryptomycota incertae sedis</taxon>
        <taxon>Rozella</taxon>
    </lineage>
</organism>
<gene>
    <name evidence="12" type="ORF">O9G_001199</name>
</gene>
<evidence type="ECO:0000256" key="2">
    <source>
        <dbReference type="ARBA" id="ARBA00007095"/>
    </source>
</evidence>
<evidence type="ECO:0000313" key="13">
    <source>
        <dbReference type="Proteomes" id="UP000030755"/>
    </source>
</evidence>
<feature type="domain" description="RecA family profile 2" evidence="11">
    <location>
        <begin position="287"/>
        <end position="350"/>
    </location>
</feature>
<dbReference type="FunFam" id="1.10.150.20:FF:000008">
    <property type="entry name" value="DNA repair protein RAD51 homolog"/>
    <property type="match status" value="1"/>
</dbReference>
<dbReference type="PROSITE" id="PS50162">
    <property type="entry name" value="RECA_2"/>
    <property type="match status" value="1"/>
</dbReference>
<dbReference type="GO" id="GO:0051260">
    <property type="term" value="P:protein homooligomerization"/>
    <property type="evidence" value="ECO:0007669"/>
    <property type="project" value="EnsemblFungi"/>
</dbReference>
<dbReference type="Proteomes" id="UP000030755">
    <property type="component" value="Unassembled WGS sequence"/>
</dbReference>
<evidence type="ECO:0000259" key="11">
    <source>
        <dbReference type="PROSITE" id="PS50163"/>
    </source>
</evidence>
<dbReference type="NCBIfam" id="TIGR02239">
    <property type="entry name" value="recomb_RAD51"/>
    <property type="match status" value="1"/>
</dbReference>
<dbReference type="GO" id="GO:0043504">
    <property type="term" value="P:mitochondrial DNA repair"/>
    <property type="evidence" value="ECO:0007669"/>
    <property type="project" value="EnsemblFungi"/>
</dbReference>
<dbReference type="SMART" id="SM00382">
    <property type="entry name" value="AAA"/>
    <property type="match status" value="1"/>
</dbReference>
<dbReference type="GO" id="GO:0035861">
    <property type="term" value="C:site of double-strand break"/>
    <property type="evidence" value="ECO:0007669"/>
    <property type="project" value="EnsemblFungi"/>
</dbReference>
<dbReference type="Pfam" id="PF14520">
    <property type="entry name" value="HHH_5"/>
    <property type="match status" value="1"/>
</dbReference>
<dbReference type="GO" id="GO:0000086">
    <property type="term" value="P:G2/M transition of mitotic cell cycle"/>
    <property type="evidence" value="ECO:0007669"/>
    <property type="project" value="EnsemblFungi"/>
</dbReference>
<dbReference type="AlphaFoldDB" id="A0A075AT61"/>
<dbReference type="GO" id="GO:0000730">
    <property type="term" value="P:DNA recombinase assembly"/>
    <property type="evidence" value="ECO:0007669"/>
    <property type="project" value="EnsemblFungi"/>
</dbReference>
<dbReference type="SUPFAM" id="SSF47794">
    <property type="entry name" value="Rad51 N-terminal domain-like"/>
    <property type="match status" value="1"/>
</dbReference>
<dbReference type="GO" id="GO:0000709">
    <property type="term" value="P:meiotic joint molecule formation"/>
    <property type="evidence" value="ECO:0007669"/>
    <property type="project" value="EnsemblFungi"/>
</dbReference>
<dbReference type="GO" id="GO:0000708">
    <property type="term" value="P:meiotic strand invasion"/>
    <property type="evidence" value="ECO:0007669"/>
    <property type="project" value="EnsemblFungi"/>
</dbReference>
<dbReference type="GO" id="GO:0030491">
    <property type="term" value="P:heteroduplex formation"/>
    <property type="evidence" value="ECO:0007669"/>
    <property type="project" value="EnsemblFungi"/>
</dbReference>
<dbReference type="Pfam" id="PF08423">
    <property type="entry name" value="Rad51"/>
    <property type="match status" value="1"/>
</dbReference>
<evidence type="ECO:0000256" key="4">
    <source>
        <dbReference type="ARBA" id="ARBA00022840"/>
    </source>
</evidence>
<dbReference type="InterPro" id="IPR003593">
    <property type="entry name" value="AAA+_ATPase"/>
</dbReference>
<evidence type="ECO:0000256" key="3">
    <source>
        <dbReference type="ARBA" id="ARBA00022741"/>
    </source>
</evidence>
<dbReference type="NCBIfam" id="NF003301">
    <property type="entry name" value="PRK04301.1"/>
    <property type="match status" value="1"/>
</dbReference>
<keyword evidence="3 7" id="KW-0547">Nucleotide-binding</keyword>
<dbReference type="FunFam" id="3.40.50.300:FF:002052">
    <property type="entry name" value="DNA repair protein RAD51 homolog"/>
    <property type="match status" value="1"/>
</dbReference>
<dbReference type="GO" id="GO:0000150">
    <property type="term" value="F:DNA strand exchange activity"/>
    <property type="evidence" value="ECO:0007669"/>
    <property type="project" value="EnsemblFungi"/>
</dbReference>
<evidence type="ECO:0000256" key="6">
    <source>
        <dbReference type="ARBA" id="ARBA00023242"/>
    </source>
</evidence>
<dbReference type="GO" id="GO:0000794">
    <property type="term" value="C:condensed nuclear chromosome"/>
    <property type="evidence" value="ECO:0007669"/>
    <property type="project" value="EnsemblFungi"/>
</dbReference>
<dbReference type="GO" id="GO:0000775">
    <property type="term" value="C:chromosome, centromeric region"/>
    <property type="evidence" value="ECO:0007669"/>
    <property type="project" value="EnsemblFungi"/>
</dbReference>
<dbReference type="PROSITE" id="PS50163">
    <property type="entry name" value="RECA_3"/>
    <property type="match status" value="1"/>
</dbReference>
<feature type="region of interest" description="Disordered" evidence="9">
    <location>
        <begin position="1"/>
        <end position="23"/>
    </location>
</feature>
<dbReference type="InterPro" id="IPR010995">
    <property type="entry name" value="DNA_repair_Rad51/TF_NusA_a-hlx"/>
</dbReference>
<evidence type="ECO:0000313" key="12">
    <source>
        <dbReference type="EMBL" id="EPZ33448.1"/>
    </source>
</evidence>
<name>A0A075AT61_ROZAC</name>
<dbReference type="InterPro" id="IPR020587">
    <property type="entry name" value="RecA_monomer-monomer_interface"/>
</dbReference>
<dbReference type="GO" id="GO:1990426">
    <property type="term" value="P:mitotic recombination-dependent replication fork processing"/>
    <property type="evidence" value="ECO:0007669"/>
    <property type="project" value="EnsemblFungi"/>
</dbReference>
<sequence length="350" mass="38842">MTARQQNARKEDENEKEIDEVNGPFPVEALEQHGISAADVKKLKESGYHTVEAIAFTPKKCLSLIKGITEQKAEKLIAQGIPTNNILLACKLVPTGFVRATEIHKIRQELIYISTGSKEFDKILGGGFETGSITELYGEYRTGKTQICHTIAVISQLPQHLGGADGKCLWIDTEGTFRPERCVEIGKRFNLREDCILENITYARAYNTDQQLQLLQQASALMMESRYALLIVDSAMNLFRTDYIGRGELQARQSLLGRFMRMLMRLADEFGVAVVITNQVVATVDGAMMFNADPKKAAGGHVLAHASTTRLSLRKGRQESRICKVVDSPRLPESDATFAITANGVEDFNE</sequence>
<dbReference type="GO" id="GO:0003697">
    <property type="term" value="F:single-stranded DNA binding"/>
    <property type="evidence" value="ECO:0007669"/>
    <property type="project" value="EnsemblFungi"/>
</dbReference>
<keyword evidence="8" id="KW-0233">DNA recombination</keyword>
<evidence type="ECO:0000256" key="1">
    <source>
        <dbReference type="ARBA" id="ARBA00004123"/>
    </source>
</evidence>
<dbReference type="HOGENOM" id="CLU_041732_0_2_1"/>
<dbReference type="GO" id="GO:0070192">
    <property type="term" value="P:chromosome organization involved in meiotic cell cycle"/>
    <property type="evidence" value="ECO:0007669"/>
    <property type="project" value="TreeGrafter"/>
</dbReference>
<dbReference type="PANTHER" id="PTHR22942">
    <property type="entry name" value="RECA/RAD51/RADA DNA STRAND-PAIRING FAMILY MEMBER"/>
    <property type="match status" value="1"/>
</dbReference>
<keyword evidence="5 8" id="KW-0238">DNA-binding</keyword>
<dbReference type="InterPro" id="IPR027417">
    <property type="entry name" value="P-loop_NTPase"/>
</dbReference>
<dbReference type="OMA" id="RAYNSNH"/>
<comment type="function">
    <text evidence="8">Required both for recombination and for the repair of DNA damage caused by X-rays.</text>
</comment>
<dbReference type="EMBL" id="KE561054">
    <property type="protein sequence ID" value="EPZ33448.1"/>
    <property type="molecule type" value="Genomic_DNA"/>
</dbReference>
<feature type="domain" description="RecA family profile 1" evidence="10">
    <location>
        <begin position="109"/>
        <end position="280"/>
    </location>
</feature>
<evidence type="ECO:0000256" key="8">
    <source>
        <dbReference type="RuleBase" id="RU364139"/>
    </source>
</evidence>
<dbReference type="PANTHER" id="PTHR22942:SF39">
    <property type="entry name" value="DNA REPAIR PROTEIN RAD51 HOMOLOG 1"/>
    <property type="match status" value="1"/>
</dbReference>
<comment type="similarity">
    <text evidence="2 8">Belongs to the RecA family. RAD51 subfamily.</text>
</comment>
<dbReference type="GO" id="GO:0120290">
    <property type="term" value="P:stalled replication fork localization to nuclear periphery"/>
    <property type="evidence" value="ECO:0007669"/>
    <property type="project" value="EnsemblFungi"/>
</dbReference>
<dbReference type="OrthoDB" id="10251254at2759"/>
<evidence type="ECO:0000259" key="10">
    <source>
        <dbReference type="PROSITE" id="PS50162"/>
    </source>
</evidence>
<evidence type="ECO:0000256" key="7">
    <source>
        <dbReference type="RuleBase" id="RU003422"/>
    </source>
</evidence>
<keyword evidence="8" id="KW-0227">DNA damage</keyword>
<dbReference type="GO" id="GO:0000262">
    <property type="term" value="C:mitochondrial chromosome"/>
    <property type="evidence" value="ECO:0007669"/>
    <property type="project" value="EnsemblFungi"/>
</dbReference>
<accession>A0A075AT61</accession>
<dbReference type="Gene3D" id="3.40.50.300">
    <property type="entry name" value="P-loop containing nucleotide triphosphate hydrolases"/>
    <property type="match status" value="1"/>
</dbReference>
<dbReference type="GO" id="GO:0000722">
    <property type="term" value="P:telomere maintenance via recombination"/>
    <property type="evidence" value="ECO:0007669"/>
    <property type="project" value="EnsemblFungi"/>
</dbReference>
<dbReference type="InterPro" id="IPR011941">
    <property type="entry name" value="DNA_recomb/repair_Rad51"/>
</dbReference>
<dbReference type="Gene3D" id="1.10.150.20">
    <property type="entry name" value="5' to 3' exonuclease, C-terminal subdomain"/>
    <property type="match status" value="1"/>
</dbReference>
<proteinExistence type="inferred from homology"/>
<keyword evidence="6 8" id="KW-0539">Nucleus</keyword>
<protein>
    <recommendedName>
        <fullName evidence="8">DNA repair protein RAD51 homolog</fullName>
    </recommendedName>
</protein>
<dbReference type="InterPro" id="IPR016467">
    <property type="entry name" value="DNA_recomb/repair_RecA-like"/>
</dbReference>
<dbReference type="GO" id="GO:0005524">
    <property type="term" value="F:ATP binding"/>
    <property type="evidence" value="ECO:0007669"/>
    <property type="project" value="UniProtKB-KW"/>
</dbReference>
<dbReference type="GO" id="GO:0007533">
    <property type="term" value="P:mating type switching"/>
    <property type="evidence" value="ECO:0007669"/>
    <property type="project" value="EnsemblFungi"/>
</dbReference>
<dbReference type="InterPro" id="IPR020588">
    <property type="entry name" value="RecA_ATP-bd"/>
</dbReference>
<comment type="subcellular location">
    <subcellularLocation>
        <location evidence="1 8">Nucleus</location>
    </subcellularLocation>
</comment>
<dbReference type="GO" id="GO:0006289">
    <property type="term" value="P:nucleotide-excision repair"/>
    <property type="evidence" value="ECO:0007669"/>
    <property type="project" value="EnsemblFungi"/>
</dbReference>
<dbReference type="InterPro" id="IPR013632">
    <property type="entry name" value="Rad51_C"/>
</dbReference>